<protein>
    <submittedName>
        <fullName evidence="2">Replication associated protein</fullName>
    </submittedName>
</protein>
<name>A0A8S5TYG4_9CAUD</name>
<organism evidence="2">
    <name type="scientific">Siphoviridae sp. ctDsE1</name>
    <dbReference type="NCBI Taxonomy" id="2825390"/>
    <lineage>
        <taxon>Viruses</taxon>
        <taxon>Duplodnaviria</taxon>
        <taxon>Heunggongvirae</taxon>
        <taxon>Uroviricota</taxon>
        <taxon>Caudoviricetes</taxon>
    </lineage>
</organism>
<accession>A0A8S5TYG4</accession>
<dbReference type="Pfam" id="PF23343">
    <property type="entry name" value="REP_ORF2-G2P"/>
    <property type="match status" value="1"/>
</dbReference>
<evidence type="ECO:0000313" key="2">
    <source>
        <dbReference type="EMBL" id="DAF87252.1"/>
    </source>
</evidence>
<sequence>MKQPRKKAKYLPYDYEAAYQRAAEDLEESTLMELARKSGHALYATRRIDSADQVELEIYPEFLRRQDIPETGRRRYNKEAQRSLKDRNARKYCERLINTNFTAGDLWITLTYTDACLPQSLEEAQANMQKYIKRINYRRRKAGLPGAKYVYVTEWRQWGQSVRCHHHLIMDGALSMDTVEQAWKLGRRNETRRLDYDGNGVSGISNYITKDPAGKKRWCASKNLQKPIEHKNHRQFSRKRVLEMAKNYDRAVELIRRACPDCWFKSVERRYNDVNGLFYIYARLQRQCQIGQSVHLRNAEAIGLRSSDVVTLVAFQQEDHVTRAVIAKGRRRYIVPWEELHPARVGQSAKKRSKRGASV</sequence>
<feature type="domain" description="Replication-associated protein ORF2/G2P" evidence="1">
    <location>
        <begin position="106"/>
        <end position="211"/>
    </location>
</feature>
<dbReference type="EMBL" id="BK015961">
    <property type="protein sequence ID" value="DAF87252.1"/>
    <property type="molecule type" value="Genomic_DNA"/>
</dbReference>
<reference evidence="2" key="1">
    <citation type="journal article" date="2021" name="Proc. Natl. Acad. Sci. U.S.A.">
        <title>A Catalog of Tens of Thousands of Viruses from Human Metagenomes Reveals Hidden Associations with Chronic Diseases.</title>
        <authorList>
            <person name="Tisza M.J."/>
            <person name="Buck C.B."/>
        </authorList>
    </citation>
    <scope>NUCLEOTIDE SEQUENCE</scope>
    <source>
        <strain evidence="2">CtDsE1</strain>
    </source>
</reference>
<evidence type="ECO:0000259" key="1">
    <source>
        <dbReference type="Pfam" id="PF23343"/>
    </source>
</evidence>
<dbReference type="InterPro" id="IPR056906">
    <property type="entry name" value="ORF2/G2P_dom"/>
</dbReference>
<proteinExistence type="predicted"/>